<evidence type="ECO:0000313" key="1">
    <source>
        <dbReference type="EMBL" id="OGC59845.1"/>
    </source>
</evidence>
<reference evidence="1 2" key="1">
    <citation type="journal article" date="2016" name="Nat. Commun.">
        <title>Thousands of microbial genomes shed light on interconnected biogeochemical processes in an aquifer system.</title>
        <authorList>
            <person name="Anantharaman K."/>
            <person name="Brown C.T."/>
            <person name="Hug L.A."/>
            <person name="Sharon I."/>
            <person name="Castelle C.J."/>
            <person name="Probst A.J."/>
            <person name="Thomas B.C."/>
            <person name="Singh A."/>
            <person name="Wilkins M.J."/>
            <person name="Karaoz U."/>
            <person name="Brodie E.L."/>
            <person name="Williams K.H."/>
            <person name="Hubbard S.S."/>
            <person name="Banfield J.F."/>
        </authorList>
    </citation>
    <scope>NUCLEOTIDE SEQUENCE [LARGE SCALE GENOMIC DNA]</scope>
</reference>
<sequence>MASDPKQNIKSILDVIDYDGDKEAFAEELLTLVQKQALADLLTTLPVEKQDLISKEASDDENGLSKLDSHFNTDQKAEAIKKASESVMKQYLEEITPTLSDSQLTNLESLFAPQPDNNTVQK</sequence>
<dbReference type="STRING" id="1802627.A3A70_03015"/>
<dbReference type="AlphaFoldDB" id="A0A1F4VS14"/>
<accession>A0A1F4VS14</accession>
<name>A0A1F4VS14_UNCKA</name>
<proteinExistence type="predicted"/>
<gene>
    <name evidence="1" type="ORF">A3A70_03015</name>
</gene>
<evidence type="ECO:0000313" key="2">
    <source>
        <dbReference type="Proteomes" id="UP000178964"/>
    </source>
</evidence>
<dbReference type="EMBL" id="MEVK01000006">
    <property type="protein sequence ID" value="OGC59845.1"/>
    <property type="molecule type" value="Genomic_DNA"/>
</dbReference>
<dbReference type="Proteomes" id="UP000178964">
    <property type="component" value="Unassembled WGS sequence"/>
</dbReference>
<protein>
    <submittedName>
        <fullName evidence="1">Uncharacterized protein</fullName>
    </submittedName>
</protein>
<comment type="caution">
    <text evidence="1">The sequence shown here is derived from an EMBL/GenBank/DDBJ whole genome shotgun (WGS) entry which is preliminary data.</text>
</comment>
<organism evidence="1 2">
    <name type="scientific">candidate division WWE3 bacterium RIFCSPLOWO2_01_FULL_42_11</name>
    <dbReference type="NCBI Taxonomy" id="1802627"/>
    <lineage>
        <taxon>Bacteria</taxon>
        <taxon>Katanobacteria</taxon>
    </lineage>
</organism>